<keyword evidence="1" id="KW-1133">Transmembrane helix</keyword>
<feature type="chain" id="PRO_5046689385" evidence="2">
    <location>
        <begin position="32"/>
        <end position="577"/>
    </location>
</feature>
<evidence type="ECO:0000256" key="2">
    <source>
        <dbReference type="SAM" id="SignalP"/>
    </source>
</evidence>
<name>A0ABP9BIP9_9GAMM</name>
<evidence type="ECO:0000313" key="4">
    <source>
        <dbReference type="Proteomes" id="UP001499959"/>
    </source>
</evidence>
<accession>A0ABP9BIP9</accession>
<feature type="transmembrane region" description="Helical" evidence="1">
    <location>
        <begin position="426"/>
        <end position="445"/>
    </location>
</feature>
<keyword evidence="1" id="KW-0472">Membrane</keyword>
<comment type="caution">
    <text evidence="3">The sequence shown here is derived from an EMBL/GenBank/DDBJ whole genome shotgun (WGS) entry which is preliminary data.</text>
</comment>
<keyword evidence="2" id="KW-0732">Signal</keyword>
<dbReference type="RefSeq" id="WP_345303250.1">
    <property type="nucleotide sequence ID" value="NZ_BAABJE010000010.1"/>
</dbReference>
<dbReference type="PROSITE" id="PS51257">
    <property type="entry name" value="PROKAR_LIPOPROTEIN"/>
    <property type="match status" value="1"/>
</dbReference>
<sequence length="577" mass="62213">MSHRAFRDAWMPFAMLLCAALIFACALPAQAARHRASLDRNRIALDETVVLTLDLDASDVQSLPDIPALVREFMIVEQSSQPKPAIVNGAIDLRILVRLRLRPMREGEIAIPFDGGGPPLRLTVTPPRNVAAARAAAPAVPDAARETVFFENRVETATPYAQQSVGYTLRLYYDLSIGLSGRIDQDAPDGASLKIVGEDALPLQQIGNRFYNVQERRYVLIPERAGRLVVPPPRFLGRSSDSTSGVFGSSQELRVRGRPLELQVKPIPATAAQPWLPLRGLRLRYLQAPPQARVGETALVTVEAVADGAVAAQLPPLMLQVGEGAQSFPESAQSEDRFVDGRAEATVVRRFAIVPAREGTLRIAGPRIAWWDAQAGVARTASLPDLVLQVSPSLGGALPSPTGTPDAAADDMAGPAWQRWVPEQPWMWMLLPLAMLWGITLVFGWRMWSARKRWHDTAPAVAVAAPSSAGAPAAPALSRPDAQAWTRTLARGDRAEIARLLCALATPPAADLDEVRARLTDPAQRAAVTGLQRARWGSGDPMAAIAAVRIAFADGPHWRAHEAAAAAPLLPPLYPTP</sequence>
<protein>
    <submittedName>
        <fullName evidence="3">BatD family protein</fullName>
    </submittedName>
</protein>
<evidence type="ECO:0000256" key="1">
    <source>
        <dbReference type="SAM" id="Phobius"/>
    </source>
</evidence>
<organism evidence="3 4">
    <name type="scientific">Lysobacter hankyongensis</name>
    <dbReference type="NCBI Taxonomy" id="1176535"/>
    <lineage>
        <taxon>Bacteria</taxon>
        <taxon>Pseudomonadati</taxon>
        <taxon>Pseudomonadota</taxon>
        <taxon>Gammaproteobacteria</taxon>
        <taxon>Lysobacterales</taxon>
        <taxon>Lysobacteraceae</taxon>
        <taxon>Lysobacter</taxon>
    </lineage>
</organism>
<dbReference type="EMBL" id="BAABJE010000010">
    <property type="protein sequence ID" value="GAA4794925.1"/>
    <property type="molecule type" value="Genomic_DNA"/>
</dbReference>
<dbReference type="PANTHER" id="PTHR40940:SF1">
    <property type="entry name" value="PROTEIN BATD"/>
    <property type="match status" value="1"/>
</dbReference>
<feature type="signal peptide" evidence="2">
    <location>
        <begin position="1"/>
        <end position="31"/>
    </location>
</feature>
<evidence type="ECO:0000313" key="3">
    <source>
        <dbReference type="EMBL" id="GAA4794925.1"/>
    </source>
</evidence>
<keyword evidence="4" id="KW-1185">Reference proteome</keyword>
<keyword evidence="1" id="KW-0812">Transmembrane</keyword>
<dbReference type="InterPro" id="IPR025738">
    <property type="entry name" value="BatD"/>
</dbReference>
<dbReference type="Proteomes" id="UP001499959">
    <property type="component" value="Unassembled WGS sequence"/>
</dbReference>
<dbReference type="PANTHER" id="PTHR40940">
    <property type="entry name" value="PROTEIN BATD-RELATED"/>
    <property type="match status" value="1"/>
</dbReference>
<reference evidence="4" key="1">
    <citation type="journal article" date="2019" name="Int. J. Syst. Evol. Microbiol.">
        <title>The Global Catalogue of Microorganisms (GCM) 10K type strain sequencing project: providing services to taxonomists for standard genome sequencing and annotation.</title>
        <authorList>
            <consortium name="The Broad Institute Genomics Platform"/>
            <consortium name="The Broad Institute Genome Sequencing Center for Infectious Disease"/>
            <person name="Wu L."/>
            <person name="Ma J."/>
        </authorList>
    </citation>
    <scope>NUCLEOTIDE SEQUENCE [LARGE SCALE GENOMIC DNA]</scope>
    <source>
        <strain evidence="4">JCM 18204</strain>
    </source>
</reference>
<gene>
    <name evidence="3" type="ORF">GCM10023307_20730</name>
</gene>
<proteinExistence type="predicted"/>